<dbReference type="SUPFAM" id="SSF48008">
    <property type="entry name" value="GntR ligand-binding domain-like"/>
    <property type="match status" value="1"/>
</dbReference>
<accession>A0A1H9ITB8</accession>
<dbReference type="AlphaFoldDB" id="A0A1H9ITB8"/>
<dbReference type="PANTHER" id="PTHR43537">
    <property type="entry name" value="TRANSCRIPTIONAL REGULATOR, GNTR FAMILY"/>
    <property type="match status" value="1"/>
</dbReference>
<dbReference type="SMART" id="SM00895">
    <property type="entry name" value="FCD"/>
    <property type="match status" value="1"/>
</dbReference>
<dbReference type="STRING" id="489703.SAMN04488038_110170"/>
<proteinExistence type="predicted"/>
<dbReference type="PANTHER" id="PTHR43537:SF24">
    <property type="entry name" value="GLUCONATE OPERON TRANSCRIPTIONAL REPRESSOR"/>
    <property type="match status" value="1"/>
</dbReference>
<dbReference type="InterPro" id="IPR036390">
    <property type="entry name" value="WH_DNA-bd_sf"/>
</dbReference>
<evidence type="ECO:0000256" key="3">
    <source>
        <dbReference type="ARBA" id="ARBA00023163"/>
    </source>
</evidence>
<dbReference type="RefSeq" id="WP_093287215.1">
    <property type="nucleotide sequence ID" value="NZ_FOFS01000010.1"/>
</dbReference>
<protein>
    <submittedName>
        <fullName evidence="5">DNA-binding transcriptional regulator, GntR family</fullName>
    </submittedName>
</protein>
<dbReference type="OrthoDB" id="9799812at2"/>
<keyword evidence="2 5" id="KW-0238">DNA-binding</keyword>
<keyword evidence="1" id="KW-0805">Transcription regulation</keyword>
<dbReference type="Pfam" id="PF00392">
    <property type="entry name" value="GntR"/>
    <property type="match status" value="1"/>
</dbReference>
<keyword evidence="6" id="KW-1185">Reference proteome</keyword>
<dbReference type="Gene3D" id="1.20.120.530">
    <property type="entry name" value="GntR ligand-binding domain-like"/>
    <property type="match status" value="1"/>
</dbReference>
<gene>
    <name evidence="5" type="ORF">SAMN04488038_110170</name>
</gene>
<dbReference type="SMART" id="SM00345">
    <property type="entry name" value="HTH_GNTR"/>
    <property type="match status" value="1"/>
</dbReference>
<feature type="domain" description="HTH gntR-type" evidence="4">
    <location>
        <begin position="16"/>
        <end position="83"/>
    </location>
</feature>
<dbReference type="InterPro" id="IPR011711">
    <property type="entry name" value="GntR_C"/>
</dbReference>
<dbReference type="EMBL" id="FOFS01000010">
    <property type="protein sequence ID" value="SEQ77840.1"/>
    <property type="molecule type" value="Genomic_DNA"/>
</dbReference>
<dbReference type="Proteomes" id="UP000199233">
    <property type="component" value="Unassembled WGS sequence"/>
</dbReference>
<evidence type="ECO:0000313" key="5">
    <source>
        <dbReference type="EMBL" id="SEQ77840.1"/>
    </source>
</evidence>
<dbReference type="GO" id="GO:0003700">
    <property type="term" value="F:DNA-binding transcription factor activity"/>
    <property type="evidence" value="ECO:0007669"/>
    <property type="project" value="InterPro"/>
</dbReference>
<dbReference type="InterPro" id="IPR008920">
    <property type="entry name" value="TF_FadR/GntR_C"/>
</dbReference>
<evidence type="ECO:0000256" key="1">
    <source>
        <dbReference type="ARBA" id="ARBA00023015"/>
    </source>
</evidence>
<sequence>MKSKAATPAPAGVPRRCMREHIRSEIVARILDGRLQPGAHLRELALAAEFEVSQAPVREALRELEALGLLESRPYCGTRVRGIDLEELREAYELRLALEESALRLAVPCAPEDLQLLEQALRRMQEAERRDDTEALMQAALDFHRQLIVMSRNRLYLRAWEHMAWDVRARIAVQRIGLMGCFVSQRKRLIAALREGDGERAAEPLREIFGRLLERLAKLRSQQQGPH</sequence>
<dbReference type="InterPro" id="IPR036388">
    <property type="entry name" value="WH-like_DNA-bd_sf"/>
</dbReference>
<dbReference type="CDD" id="cd07377">
    <property type="entry name" value="WHTH_GntR"/>
    <property type="match status" value="1"/>
</dbReference>
<dbReference type="Gene3D" id="1.10.10.10">
    <property type="entry name" value="Winged helix-like DNA-binding domain superfamily/Winged helix DNA-binding domain"/>
    <property type="match status" value="1"/>
</dbReference>
<dbReference type="GO" id="GO:0003677">
    <property type="term" value="F:DNA binding"/>
    <property type="evidence" value="ECO:0007669"/>
    <property type="project" value="UniProtKB-KW"/>
</dbReference>
<evidence type="ECO:0000256" key="2">
    <source>
        <dbReference type="ARBA" id="ARBA00023125"/>
    </source>
</evidence>
<evidence type="ECO:0000259" key="4">
    <source>
        <dbReference type="PROSITE" id="PS50949"/>
    </source>
</evidence>
<evidence type="ECO:0000313" key="6">
    <source>
        <dbReference type="Proteomes" id="UP000199233"/>
    </source>
</evidence>
<name>A0A1H9ITB8_9GAMM</name>
<organism evidence="5 6">
    <name type="scientific">Solimonas aquatica</name>
    <dbReference type="NCBI Taxonomy" id="489703"/>
    <lineage>
        <taxon>Bacteria</taxon>
        <taxon>Pseudomonadati</taxon>
        <taxon>Pseudomonadota</taxon>
        <taxon>Gammaproteobacteria</taxon>
        <taxon>Nevskiales</taxon>
        <taxon>Nevskiaceae</taxon>
        <taxon>Solimonas</taxon>
    </lineage>
</organism>
<dbReference type="InterPro" id="IPR000524">
    <property type="entry name" value="Tscrpt_reg_HTH_GntR"/>
</dbReference>
<dbReference type="PROSITE" id="PS50949">
    <property type="entry name" value="HTH_GNTR"/>
    <property type="match status" value="1"/>
</dbReference>
<reference evidence="5 6" key="1">
    <citation type="submission" date="2016-10" db="EMBL/GenBank/DDBJ databases">
        <authorList>
            <person name="de Groot N.N."/>
        </authorList>
    </citation>
    <scope>NUCLEOTIDE SEQUENCE [LARGE SCALE GENOMIC DNA]</scope>
    <source>
        <strain evidence="5 6">DSM 25927</strain>
    </source>
</reference>
<dbReference type="SUPFAM" id="SSF46785">
    <property type="entry name" value="Winged helix' DNA-binding domain"/>
    <property type="match status" value="1"/>
</dbReference>
<dbReference type="Pfam" id="PF07729">
    <property type="entry name" value="FCD"/>
    <property type="match status" value="1"/>
</dbReference>
<keyword evidence="3" id="KW-0804">Transcription</keyword>